<proteinExistence type="predicted"/>
<reference evidence="1" key="1">
    <citation type="submission" date="2014-11" db="EMBL/GenBank/DDBJ databases">
        <authorList>
            <person name="Amaro Gonzalez C."/>
        </authorList>
    </citation>
    <scope>NUCLEOTIDE SEQUENCE</scope>
</reference>
<name>A0A0E9TJ92_ANGAN</name>
<organism evidence="1">
    <name type="scientific">Anguilla anguilla</name>
    <name type="common">European freshwater eel</name>
    <name type="synonym">Muraena anguilla</name>
    <dbReference type="NCBI Taxonomy" id="7936"/>
    <lineage>
        <taxon>Eukaryota</taxon>
        <taxon>Metazoa</taxon>
        <taxon>Chordata</taxon>
        <taxon>Craniata</taxon>
        <taxon>Vertebrata</taxon>
        <taxon>Euteleostomi</taxon>
        <taxon>Actinopterygii</taxon>
        <taxon>Neopterygii</taxon>
        <taxon>Teleostei</taxon>
        <taxon>Anguilliformes</taxon>
        <taxon>Anguillidae</taxon>
        <taxon>Anguilla</taxon>
    </lineage>
</organism>
<dbReference type="AlphaFoldDB" id="A0A0E9TJ92"/>
<accession>A0A0E9TJ92</accession>
<sequence length="18" mass="2126">MLNRYIALYAKLLHCSLC</sequence>
<reference evidence="1" key="2">
    <citation type="journal article" date="2015" name="Fish Shellfish Immunol.">
        <title>Early steps in the European eel (Anguilla anguilla)-Vibrio vulnificus interaction in the gills: Role of the RtxA13 toxin.</title>
        <authorList>
            <person name="Callol A."/>
            <person name="Pajuelo D."/>
            <person name="Ebbesson L."/>
            <person name="Teles M."/>
            <person name="MacKenzie S."/>
            <person name="Amaro C."/>
        </authorList>
    </citation>
    <scope>NUCLEOTIDE SEQUENCE</scope>
</reference>
<evidence type="ECO:0000313" key="1">
    <source>
        <dbReference type="EMBL" id="JAH53676.1"/>
    </source>
</evidence>
<protein>
    <submittedName>
        <fullName evidence="1">Uncharacterized protein</fullName>
    </submittedName>
</protein>
<dbReference type="EMBL" id="GBXM01054901">
    <property type="protein sequence ID" value="JAH53676.1"/>
    <property type="molecule type" value="Transcribed_RNA"/>
</dbReference>